<gene>
    <name evidence="1" type="ORF">ALEPTO_LOCUS2791</name>
</gene>
<reference evidence="1" key="1">
    <citation type="submission" date="2021-06" db="EMBL/GenBank/DDBJ databases">
        <authorList>
            <person name="Kallberg Y."/>
            <person name="Tangrot J."/>
            <person name="Rosling A."/>
        </authorList>
    </citation>
    <scope>NUCLEOTIDE SEQUENCE</scope>
    <source>
        <strain evidence="1">FL130A</strain>
    </source>
</reference>
<organism evidence="1 2">
    <name type="scientific">Ambispora leptoticha</name>
    <dbReference type="NCBI Taxonomy" id="144679"/>
    <lineage>
        <taxon>Eukaryota</taxon>
        <taxon>Fungi</taxon>
        <taxon>Fungi incertae sedis</taxon>
        <taxon>Mucoromycota</taxon>
        <taxon>Glomeromycotina</taxon>
        <taxon>Glomeromycetes</taxon>
        <taxon>Archaeosporales</taxon>
        <taxon>Ambisporaceae</taxon>
        <taxon>Ambispora</taxon>
    </lineage>
</organism>
<dbReference type="AlphaFoldDB" id="A0A9N8ZFU6"/>
<evidence type="ECO:0000313" key="2">
    <source>
        <dbReference type="Proteomes" id="UP000789508"/>
    </source>
</evidence>
<comment type="caution">
    <text evidence="1">The sequence shown here is derived from an EMBL/GenBank/DDBJ whole genome shotgun (WGS) entry which is preliminary data.</text>
</comment>
<evidence type="ECO:0000313" key="1">
    <source>
        <dbReference type="EMBL" id="CAG8487149.1"/>
    </source>
</evidence>
<sequence>MRLVAKKAVEKTDEASSFESQIIPMDIDLPMQSIAFQPNEFNSCCWNELNLNFNLMHSNSNEQN</sequence>
<keyword evidence="2" id="KW-1185">Reference proteome</keyword>
<accession>A0A9N8ZFU6</accession>
<proteinExistence type="predicted"/>
<dbReference type="Proteomes" id="UP000789508">
    <property type="component" value="Unassembled WGS sequence"/>
</dbReference>
<protein>
    <submittedName>
        <fullName evidence="1">14120_t:CDS:1</fullName>
    </submittedName>
</protein>
<dbReference type="EMBL" id="CAJVPS010000451">
    <property type="protein sequence ID" value="CAG8487149.1"/>
    <property type="molecule type" value="Genomic_DNA"/>
</dbReference>
<name>A0A9N8ZFU6_9GLOM</name>